<name>A0A5J5AXT5_9ASTE</name>
<keyword evidence="2" id="KW-1185">Reference proteome</keyword>
<gene>
    <name evidence="1" type="ORF">F0562_030898</name>
</gene>
<evidence type="ECO:0000313" key="2">
    <source>
        <dbReference type="Proteomes" id="UP000325577"/>
    </source>
</evidence>
<dbReference type="AlphaFoldDB" id="A0A5J5AXT5"/>
<sequence length="169" mass="18431">MLEEVCLIVLPQVVGNCRECSSGRWFFFAPKPDREAGKGDVGSGAGIEGAQPCWFDWIGDGIDVVVVVNSVCLEKAVVAAITVQQRRDFVPRGCSLCTRRHCNANAEDNSQQVTVVSLVPVSKTCSASLASLSSFFRSSCYWDGVSGRRGEDRGISHLLMFLWLESQPL</sequence>
<accession>A0A5J5AXT5</accession>
<dbReference type="Proteomes" id="UP000325577">
    <property type="component" value="Linkage Group LG17"/>
</dbReference>
<proteinExistence type="predicted"/>
<reference evidence="1 2" key="1">
    <citation type="submission" date="2019-09" db="EMBL/GenBank/DDBJ databases">
        <title>A chromosome-level genome assembly of the Chinese tupelo Nyssa sinensis.</title>
        <authorList>
            <person name="Yang X."/>
            <person name="Kang M."/>
            <person name="Yang Y."/>
            <person name="Xiong H."/>
            <person name="Wang M."/>
            <person name="Zhang Z."/>
            <person name="Wang Z."/>
            <person name="Wu H."/>
            <person name="Ma T."/>
            <person name="Liu J."/>
            <person name="Xi Z."/>
        </authorList>
    </citation>
    <scope>NUCLEOTIDE SEQUENCE [LARGE SCALE GENOMIC DNA]</scope>
    <source>
        <strain evidence="1">J267</strain>
        <tissue evidence="1">Leaf</tissue>
    </source>
</reference>
<dbReference type="EMBL" id="CM018040">
    <property type="protein sequence ID" value="KAA8535895.1"/>
    <property type="molecule type" value="Genomic_DNA"/>
</dbReference>
<protein>
    <submittedName>
        <fullName evidence="1">Uncharacterized protein</fullName>
    </submittedName>
</protein>
<organism evidence="1 2">
    <name type="scientific">Nyssa sinensis</name>
    <dbReference type="NCBI Taxonomy" id="561372"/>
    <lineage>
        <taxon>Eukaryota</taxon>
        <taxon>Viridiplantae</taxon>
        <taxon>Streptophyta</taxon>
        <taxon>Embryophyta</taxon>
        <taxon>Tracheophyta</taxon>
        <taxon>Spermatophyta</taxon>
        <taxon>Magnoliopsida</taxon>
        <taxon>eudicotyledons</taxon>
        <taxon>Gunneridae</taxon>
        <taxon>Pentapetalae</taxon>
        <taxon>asterids</taxon>
        <taxon>Cornales</taxon>
        <taxon>Nyssaceae</taxon>
        <taxon>Nyssa</taxon>
    </lineage>
</organism>
<evidence type="ECO:0000313" key="1">
    <source>
        <dbReference type="EMBL" id="KAA8535895.1"/>
    </source>
</evidence>